<evidence type="ECO:0000259" key="1">
    <source>
        <dbReference type="Pfam" id="PF09937"/>
    </source>
</evidence>
<dbReference type="EMBL" id="FOTW01000020">
    <property type="protein sequence ID" value="SFM42792.1"/>
    <property type="molecule type" value="Genomic_DNA"/>
</dbReference>
<gene>
    <name evidence="2" type="ORF">SAMN02982985_04023</name>
</gene>
<keyword evidence="3" id="KW-1185">Reference proteome</keyword>
<proteinExistence type="predicted"/>
<accession>A0A1I4QRU4</accession>
<sequence length="471" mass="50905">MADNNPDATPDAPARPAAPDAADLAVAGLAFDNRTPYSAVQFDIVDQHGGAFHVFVAKIGYALGPCDAQRWASLTELAAPAELNTTDRHVDDNPAASVLEESDLAPHKPRCDVIVVGSAYAPKGVAVDAFPVRLAVETAGTKAKRLVDKVLVVSGGRQFQKRGVLTRLLGLPIRLATLGLASLGTWTLSLPGRLTQLPLRYEYAEGGQCRINRDDPAAARVEKKYRLPDSAKPLQPGDAIAHEACDSNPVGRGFTRQWFLAASQASSVDAAQITRRDSPCSAKQFMASAKGAPLPEPAGFGAIGRAWLPRRTLIGKIEEKAHRAVNEIRNLPAEFDFGYWNCAPRDQQCDYLRGQARIALTNVCRHDAPFAWIDEVGNTMLRLVLPRQELLVLAANGNKELITLRLDLDTVCLKPDGARLELVWRGNLPSELGIVAARLMHITEAAQIERLDMLVRHQWGGDGTAAAPAAR</sequence>
<feature type="domain" description="DUF2169" evidence="1">
    <location>
        <begin position="54"/>
        <end position="425"/>
    </location>
</feature>
<organism evidence="2 3">
    <name type="scientific">Rugamonas rubra</name>
    <dbReference type="NCBI Taxonomy" id="758825"/>
    <lineage>
        <taxon>Bacteria</taxon>
        <taxon>Pseudomonadati</taxon>
        <taxon>Pseudomonadota</taxon>
        <taxon>Betaproteobacteria</taxon>
        <taxon>Burkholderiales</taxon>
        <taxon>Oxalobacteraceae</taxon>
        <taxon>Telluria group</taxon>
        <taxon>Rugamonas</taxon>
    </lineage>
</organism>
<name>A0A1I4QRU4_9BURK</name>
<protein>
    <recommendedName>
        <fullName evidence="1">DUF2169 domain-containing protein</fullName>
    </recommendedName>
</protein>
<dbReference type="Proteomes" id="UP000199470">
    <property type="component" value="Unassembled WGS sequence"/>
</dbReference>
<evidence type="ECO:0000313" key="2">
    <source>
        <dbReference type="EMBL" id="SFM42792.1"/>
    </source>
</evidence>
<evidence type="ECO:0000313" key="3">
    <source>
        <dbReference type="Proteomes" id="UP000199470"/>
    </source>
</evidence>
<dbReference type="STRING" id="758825.SAMN02982985_04023"/>
<reference evidence="2 3" key="1">
    <citation type="submission" date="2016-10" db="EMBL/GenBank/DDBJ databases">
        <authorList>
            <person name="de Groot N.N."/>
        </authorList>
    </citation>
    <scope>NUCLEOTIDE SEQUENCE [LARGE SCALE GENOMIC DNA]</scope>
    <source>
        <strain evidence="2 3">ATCC 43154</strain>
    </source>
</reference>
<dbReference type="InterPro" id="IPR018683">
    <property type="entry name" value="DUF2169"/>
</dbReference>
<dbReference type="OrthoDB" id="237820at2"/>
<dbReference type="AlphaFoldDB" id="A0A1I4QRU4"/>
<dbReference type="Pfam" id="PF09937">
    <property type="entry name" value="DUF2169"/>
    <property type="match status" value="1"/>
</dbReference>